<feature type="compositionally biased region" description="Basic and acidic residues" evidence="1">
    <location>
        <begin position="485"/>
        <end position="494"/>
    </location>
</feature>
<dbReference type="EMBL" id="ML178815">
    <property type="protein sequence ID" value="TFL06424.1"/>
    <property type="molecule type" value="Genomic_DNA"/>
</dbReference>
<dbReference type="InterPro" id="IPR018849">
    <property type="entry name" value="Urb2/Npa2_C"/>
</dbReference>
<dbReference type="PANTHER" id="PTHR15682:SF2">
    <property type="entry name" value="UNHEALTHY RIBOSOME BIOGENESIS PROTEIN 2 HOMOLOG"/>
    <property type="match status" value="1"/>
</dbReference>
<accession>A0A5C3R5P9</accession>
<feature type="region of interest" description="Disordered" evidence="1">
    <location>
        <begin position="480"/>
        <end position="503"/>
    </location>
</feature>
<keyword evidence="4" id="KW-1185">Reference proteome</keyword>
<dbReference type="GO" id="GO:0005730">
    <property type="term" value="C:nucleolus"/>
    <property type="evidence" value="ECO:0007669"/>
    <property type="project" value="TreeGrafter"/>
</dbReference>
<name>A0A5C3R5P9_9AGAR</name>
<feature type="domain" description="Nucleolar 27S pre-rRNA processing Urb2/Npa2 C-terminal" evidence="2">
    <location>
        <begin position="1138"/>
        <end position="1364"/>
    </location>
</feature>
<sequence length="1365" mass="150498">MQSLVKALKVVDNDDTTKLSLAKDAWNTTQSSSLVAQPIFDWLLSTFAKSSPLLLSRDAWLLLQDLVSPNHVTWLSTSSLSQTPFLVVLKSLLLSLARDLPSNREAILGPVHTVLRSIWPHVSPRTPAETILECYAAVLNVLAHVPEPEKYLIDIAAVLESSFRTSVSRSQNKKKIYQLFTQHAFVHWVAVASAKTYVNSTHESLVDNIYTSTADLFFAPETLRQAAEQISAHVVIENFREVLVQAPNLLPEVIRLIPRLFASYVSTIRKNASSLFTPAHHQTSADLARLSALSFFESCNTLLVSFPDLADAWVAIASNLNVIRTHAMHKGAADRTALSSCSQAALQVLNGSGSAASSALSALLVLVDLDHDFILPFVEQLLQHLASISQHDTPYNEAVEMLLSLIDHHSRSRTVPVYIDHLCEALSPLHLANEDKYRTVLQSPLFDTKVCDQLSFCVRSFLTPGQIPSYIRGMIQKLGASHSKRGPDEGQESPKKKRKLRVEPSQFHAPPIVLRLAMFILPSIQSDLLKVDLKAELEEEVEEYLTSFPLRATLQSKDWRDSTATVAFLRLRYAFAVSPNFNLNLPSATELWQPLIQTVSSGENTDTELLLECYRLLLLRLSRDPKFSTGFLDPLGDFFEKHVGSQSSADLSAIDLFHVLMDRYLDVIDSSASNAHLDAIVHVLLSSTPVVSPSSSVEGLRKVTLQDVVLQALHSAHFWELPRLRASLLNGILSRLAILDKRADSTLAQLAPLLSTFSLLTNFPLEYLSKNSRAEVSKVAAQLDQLLLDKTASHELASVDNVLTSIRIVLSRVLSSQGSSDTEIIPLKFFKKIVSGSLPRSVDDQTCTSATLDLASLYLGNLLRAHRQNVEQEANLVPAMKILIKRSSFAFVQDKTSDKVADACSLRLIDLVVESSRTEHFSSAAIQCLHDLHAKLTTQLSSAVSALLEKSVVRSPTSAMRILHAWKQRVTLSRWMGCTADSSQFIGVKVVSKLSQEKEGTPVPTELCSLAFAVFLEESASLASFHYAPAVPAAYVSLSHLLTSAVDREAMSAPAAPSMRAMAVDEYHNLFELVAEAVEDKQRGDAHIQFLLEFCIIMLRNCPSGASKAVHQTLGKLSTTFIDGKAFSNGSTSLHLSSLQVISTYCREFAISLRNADIGNVFSILGHAVAPAKQHDFQTSRAMFTTVISILSTLVRLRRDLVIHALPHLGFIVQRLMLCLRHVRPQLGGQQNRMLMDTMPQWISADQGLSAEDAAVLSRLLETLNAKTMFRSTSDTPQKAESLVKPFSKHAAYVLKSYVDAVNDVLCTMPSLVRQELRPGLFAVCHMVSEHNRDALMASALDAGGKATFKGLWKEYEAQKYVGKG</sequence>
<dbReference type="STRING" id="1884261.A0A5C3R5P9"/>
<dbReference type="OrthoDB" id="160374at2759"/>
<proteinExistence type="predicted"/>
<evidence type="ECO:0000313" key="4">
    <source>
        <dbReference type="Proteomes" id="UP000305067"/>
    </source>
</evidence>
<protein>
    <submittedName>
        <fullName evidence="3">Urb2/Npa2 family-domain-containing protein</fullName>
    </submittedName>
</protein>
<gene>
    <name evidence="3" type="ORF">BDV98DRAFT_150083</name>
</gene>
<organism evidence="3 4">
    <name type="scientific">Pterulicium gracile</name>
    <dbReference type="NCBI Taxonomy" id="1884261"/>
    <lineage>
        <taxon>Eukaryota</taxon>
        <taxon>Fungi</taxon>
        <taxon>Dikarya</taxon>
        <taxon>Basidiomycota</taxon>
        <taxon>Agaricomycotina</taxon>
        <taxon>Agaricomycetes</taxon>
        <taxon>Agaricomycetidae</taxon>
        <taxon>Agaricales</taxon>
        <taxon>Pleurotineae</taxon>
        <taxon>Pterulaceae</taxon>
        <taxon>Pterulicium</taxon>
    </lineage>
</organism>
<evidence type="ECO:0000259" key="2">
    <source>
        <dbReference type="Pfam" id="PF10441"/>
    </source>
</evidence>
<dbReference type="PANTHER" id="PTHR15682">
    <property type="entry name" value="UNHEALTHY RIBOSOME BIOGENESIS PROTEIN 2 HOMOLOG"/>
    <property type="match status" value="1"/>
</dbReference>
<dbReference type="Proteomes" id="UP000305067">
    <property type="component" value="Unassembled WGS sequence"/>
</dbReference>
<dbReference type="GO" id="GO:0042254">
    <property type="term" value="P:ribosome biogenesis"/>
    <property type="evidence" value="ECO:0007669"/>
    <property type="project" value="TreeGrafter"/>
</dbReference>
<evidence type="ECO:0000313" key="3">
    <source>
        <dbReference type="EMBL" id="TFL06424.1"/>
    </source>
</evidence>
<evidence type="ECO:0000256" key="1">
    <source>
        <dbReference type="SAM" id="MobiDB-lite"/>
    </source>
</evidence>
<dbReference type="InterPro" id="IPR052609">
    <property type="entry name" value="Ribosome_Biogenesis_Reg"/>
</dbReference>
<reference evidence="3 4" key="1">
    <citation type="journal article" date="2019" name="Nat. Ecol. Evol.">
        <title>Megaphylogeny resolves global patterns of mushroom evolution.</title>
        <authorList>
            <person name="Varga T."/>
            <person name="Krizsan K."/>
            <person name="Foldi C."/>
            <person name="Dima B."/>
            <person name="Sanchez-Garcia M."/>
            <person name="Sanchez-Ramirez S."/>
            <person name="Szollosi G.J."/>
            <person name="Szarkandi J.G."/>
            <person name="Papp V."/>
            <person name="Albert L."/>
            <person name="Andreopoulos W."/>
            <person name="Angelini C."/>
            <person name="Antonin V."/>
            <person name="Barry K.W."/>
            <person name="Bougher N.L."/>
            <person name="Buchanan P."/>
            <person name="Buyck B."/>
            <person name="Bense V."/>
            <person name="Catcheside P."/>
            <person name="Chovatia M."/>
            <person name="Cooper J."/>
            <person name="Damon W."/>
            <person name="Desjardin D."/>
            <person name="Finy P."/>
            <person name="Geml J."/>
            <person name="Haridas S."/>
            <person name="Hughes K."/>
            <person name="Justo A."/>
            <person name="Karasinski D."/>
            <person name="Kautmanova I."/>
            <person name="Kiss B."/>
            <person name="Kocsube S."/>
            <person name="Kotiranta H."/>
            <person name="LaButti K.M."/>
            <person name="Lechner B.E."/>
            <person name="Liimatainen K."/>
            <person name="Lipzen A."/>
            <person name="Lukacs Z."/>
            <person name="Mihaltcheva S."/>
            <person name="Morgado L.N."/>
            <person name="Niskanen T."/>
            <person name="Noordeloos M.E."/>
            <person name="Ohm R.A."/>
            <person name="Ortiz-Santana B."/>
            <person name="Ovrebo C."/>
            <person name="Racz N."/>
            <person name="Riley R."/>
            <person name="Savchenko A."/>
            <person name="Shiryaev A."/>
            <person name="Soop K."/>
            <person name="Spirin V."/>
            <person name="Szebenyi C."/>
            <person name="Tomsovsky M."/>
            <person name="Tulloss R.E."/>
            <person name="Uehling J."/>
            <person name="Grigoriev I.V."/>
            <person name="Vagvolgyi C."/>
            <person name="Papp T."/>
            <person name="Martin F.M."/>
            <person name="Miettinen O."/>
            <person name="Hibbett D.S."/>
            <person name="Nagy L.G."/>
        </authorList>
    </citation>
    <scope>NUCLEOTIDE SEQUENCE [LARGE SCALE GENOMIC DNA]</scope>
    <source>
        <strain evidence="3 4">CBS 309.79</strain>
    </source>
</reference>
<dbReference type="Pfam" id="PF10441">
    <property type="entry name" value="Urb2"/>
    <property type="match status" value="1"/>
</dbReference>